<feature type="compositionally biased region" description="Polar residues" evidence="1">
    <location>
        <begin position="161"/>
        <end position="173"/>
    </location>
</feature>
<feature type="compositionally biased region" description="Low complexity" evidence="1">
    <location>
        <begin position="336"/>
        <end position="350"/>
    </location>
</feature>
<dbReference type="STRING" id="145388.A0A0D2NLT8"/>
<evidence type="ECO:0000313" key="4">
    <source>
        <dbReference type="Proteomes" id="UP000054498"/>
    </source>
</evidence>
<gene>
    <name evidence="3" type="ORF">MNEG_2321</name>
</gene>
<dbReference type="PANTHER" id="PTHR43592:SF7">
    <property type="entry name" value="CAAX AMINO TERMINAL PROTEASE FAMILY PROTEIN"/>
    <property type="match status" value="1"/>
</dbReference>
<dbReference type="KEGG" id="mng:MNEG_2321"/>
<dbReference type="RefSeq" id="XP_013904655.1">
    <property type="nucleotide sequence ID" value="XM_014049201.1"/>
</dbReference>
<dbReference type="PANTHER" id="PTHR43592">
    <property type="entry name" value="CAAX AMINO TERMINAL PROTEASE"/>
    <property type="match status" value="1"/>
</dbReference>
<dbReference type="Pfam" id="PF02517">
    <property type="entry name" value="Rce1-like"/>
    <property type="match status" value="1"/>
</dbReference>
<dbReference type="OrthoDB" id="2017864at2759"/>
<dbReference type="Proteomes" id="UP000054498">
    <property type="component" value="Unassembled WGS sequence"/>
</dbReference>
<feature type="compositionally biased region" description="Low complexity" evidence="1">
    <location>
        <begin position="184"/>
        <end position="197"/>
    </location>
</feature>
<proteinExistence type="predicted"/>
<dbReference type="GO" id="GO:0004175">
    <property type="term" value="F:endopeptidase activity"/>
    <property type="evidence" value="ECO:0007669"/>
    <property type="project" value="UniProtKB-ARBA"/>
</dbReference>
<feature type="compositionally biased region" description="Basic residues" evidence="1">
    <location>
        <begin position="198"/>
        <end position="211"/>
    </location>
</feature>
<feature type="compositionally biased region" description="Low complexity" evidence="1">
    <location>
        <begin position="238"/>
        <end position="248"/>
    </location>
</feature>
<evidence type="ECO:0000256" key="1">
    <source>
        <dbReference type="SAM" id="MobiDB-lite"/>
    </source>
</evidence>
<name>A0A0D2NLT8_9CHLO</name>
<evidence type="ECO:0000259" key="2">
    <source>
        <dbReference type="Pfam" id="PF02517"/>
    </source>
</evidence>
<keyword evidence="4" id="KW-1185">Reference proteome</keyword>
<sequence>MLCPLPDPEPLQQLLAEKLALPPSAFERLWPSVAAPWADAAARDPRAACGELAAGLDALLCVLTPHEAGRLLQAQPALLVAPLASWCGFFDAMSFSRAEQKAMITQCPELMVRGTVANAGLVIRHLRELGFEEDAVRHRVVAWCPQVLAMPQQQQQQQQQLSCSKIGPSTSPSVGVLSRGGAGAKASQAHPVAAAAAKRNKPQQKKQRKPKGQQQRFNLDYGDDEEWEDDVGTSTLTPRVPVAPSPSVRRPELPPRPEDIYPVFSSDPAVTKLDDRSRKWTWGDDRDGRGGSGSGSSADEPPAATWNPRTGFMKTRAQVEAEQRAAAAAAATAASTAAGAGTGSGASSSRSGGGPEPQAPAHASAAAAAAGAAAAPLAPVGKGQVLGSCIGTTAALGVLAFIIRAYAAQSASSVLGTDPDLLARLLQLPPGLGSAEDVAVMLAAAAAVTGARLLLLERWDDLRAATDRSNRQVLAPLNWGDVAVVALLSGTSEELLFRGALIPASFPDWRGVLLSAALFGALHNSGGRNAAFAAWAGAVGALYGAAYLYTENIWVAAGAHCLANFASAAIWIGQNGGVGRISSDTGAKG</sequence>
<feature type="compositionally biased region" description="Acidic residues" evidence="1">
    <location>
        <begin position="221"/>
        <end position="231"/>
    </location>
</feature>
<accession>A0A0D2NLT8</accession>
<organism evidence="3 4">
    <name type="scientific">Monoraphidium neglectum</name>
    <dbReference type="NCBI Taxonomy" id="145388"/>
    <lineage>
        <taxon>Eukaryota</taxon>
        <taxon>Viridiplantae</taxon>
        <taxon>Chlorophyta</taxon>
        <taxon>core chlorophytes</taxon>
        <taxon>Chlorophyceae</taxon>
        <taxon>CS clade</taxon>
        <taxon>Sphaeropleales</taxon>
        <taxon>Selenastraceae</taxon>
        <taxon>Monoraphidium</taxon>
    </lineage>
</organism>
<protein>
    <recommendedName>
        <fullName evidence="2">CAAX prenyl protease 2/Lysostaphin resistance protein A-like domain-containing protein</fullName>
    </recommendedName>
</protein>
<feature type="compositionally biased region" description="Basic and acidic residues" evidence="1">
    <location>
        <begin position="272"/>
        <end position="289"/>
    </location>
</feature>
<evidence type="ECO:0000313" key="3">
    <source>
        <dbReference type="EMBL" id="KIZ05636.1"/>
    </source>
</evidence>
<reference evidence="3 4" key="1">
    <citation type="journal article" date="2013" name="BMC Genomics">
        <title>Reconstruction of the lipid metabolism for the microalga Monoraphidium neglectum from its genome sequence reveals characteristics suitable for biofuel production.</title>
        <authorList>
            <person name="Bogen C."/>
            <person name="Al-Dilaimi A."/>
            <person name="Albersmeier A."/>
            <person name="Wichmann J."/>
            <person name="Grundmann M."/>
            <person name="Rupp O."/>
            <person name="Lauersen K.J."/>
            <person name="Blifernez-Klassen O."/>
            <person name="Kalinowski J."/>
            <person name="Goesmann A."/>
            <person name="Mussgnug J.H."/>
            <person name="Kruse O."/>
        </authorList>
    </citation>
    <scope>NUCLEOTIDE SEQUENCE [LARGE SCALE GENOMIC DNA]</scope>
    <source>
        <strain evidence="3 4">SAG 48.87</strain>
    </source>
</reference>
<dbReference type="InterPro" id="IPR038538">
    <property type="entry name" value="MTERF_sf"/>
</dbReference>
<dbReference type="EMBL" id="KK100478">
    <property type="protein sequence ID" value="KIZ05636.1"/>
    <property type="molecule type" value="Genomic_DNA"/>
</dbReference>
<dbReference type="InterPro" id="IPR003675">
    <property type="entry name" value="Rce1/LyrA-like_dom"/>
</dbReference>
<dbReference type="GO" id="GO:0080120">
    <property type="term" value="P:CAAX-box protein maturation"/>
    <property type="evidence" value="ECO:0007669"/>
    <property type="project" value="UniProtKB-ARBA"/>
</dbReference>
<feature type="region of interest" description="Disordered" evidence="1">
    <location>
        <begin position="336"/>
        <end position="363"/>
    </location>
</feature>
<feature type="domain" description="CAAX prenyl protease 2/Lysostaphin resistance protein A-like" evidence="2">
    <location>
        <begin position="479"/>
        <end position="565"/>
    </location>
</feature>
<dbReference type="GeneID" id="25735199"/>
<dbReference type="Gene3D" id="1.25.70.10">
    <property type="entry name" value="Transcription termination factor 3, mitochondrial"/>
    <property type="match status" value="1"/>
</dbReference>
<dbReference type="AlphaFoldDB" id="A0A0D2NLT8"/>
<feature type="compositionally biased region" description="Basic and acidic residues" evidence="1">
    <location>
        <begin position="249"/>
        <end position="259"/>
    </location>
</feature>
<feature type="region of interest" description="Disordered" evidence="1">
    <location>
        <begin position="159"/>
        <end position="309"/>
    </location>
</feature>